<evidence type="ECO:0000256" key="1">
    <source>
        <dbReference type="SAM" id="MobiDB-lite"/>
    </source>
</evidence>
<protein>
    <submittedName>
        <fullName evidence="4">Uncharacterized protein</fullName>
    </submittedName>
</protein>
<accession>A0A915NAH1</accession>
<feature type="compositionally biased region" description="Pro residues" evidence="1">
    <location>
        <begin position="479"/>
        <end position="493"/>
    </location>
</feature>
<keyword evidence="2" id="KW-1133">Transmembrane helix</keyword>
<evidence type="ECO:0000256" key="2">
    <source>
        <dbReference type="SAM" id="Phobius"/>
    </source>
</evidence>
<evidence type="ECO:0000313" key="4">
    <source>
        <dbReference type="WBParaSite" id="scaffold874_cov161.g1984"/>
    </source>
</evidence>
<dbReference type="Proteomes" id="UP000887561">
    <property type="component" value="Unplaced"/>
</dbReference>
<keyword evidence="3" id="KW-1185">Reference proteome</keyword>
<dbReference type="WBParaSite" id="scaffold874_cov161.g1984">
    <property type="protein sequence ID" value="scaffold874_cov161.g1984"/>
    <property type="gene ID" value="scaffold874_cov161.g1984"/>
</dbReference>
<dbReference type="AlphaFoldDB" id="A0A915NAH1"/>
<feature type="compositionally biased region" description="Basic and acidic residues" evidence="1">
    <location>
        <begin position="419"/>
        <end position="429"/>
    </location>
</feature>
<organism evidence="3 4">
    <name type="scientific">Meloidogyne javanica</name>
    <name type="common">Root-knot nematode worm</name>
    <dbReference type="NCBI Taxonomy" id="6303"/>
    <lineage>
        <taxon>Eukaryota</taxon>
        <taxon>Metazoa</taxon>
        <taxon>Ecdysozoa</taxon>
        <taxon>Nematoda</taxon>
        <taxon>Chromadorea</taxon>
        <taxon>Rhabditida</taxon>
        <taxon>Tylenchina</taxon>
        <taxon>Tylenchomorpha</taxon>
        <taxon>Tylenchoidea</taxon>
        <taxon>Meloidogynidae</taxon>
        <taxon>Meloidogyninae</taxon>
        <taxon>Meloidogyne</taxon>
        <taxon>Meloidogyne incognita group</taxon>
    </lineage>
</organism>
<reference evidence="4" key="1">
    <citation type="submission" date="2022-11" db="UniProtKB">
        <authorList>
            <consortium name="WormBaseParasite"/>
        </authorList>
    </citation>
    <scope>IDENTIFICATION</scope>
</reference>
<feature type="region of interest" description="Disordered" evidence="1">
    <location>
        <begin position="344"/>
        <end position="431"/>
    </location>
</feature>
<feature type="region of interest" description="Disordered" evidence="1">
    <location>
        <begin position="1"/>
        <end position="20"/>
    </location>
</feature>
<feature type="region of interest" description="Disordered" evidence="1">
    <location>
        <begin position="443"/>
        <end position="522"/>
    </location>
</feature>
<keyword evidence="2" id="KW-0472">Membrane</keyword>
<feature type="compositionally biased region" description="Pro residues" evidence="1">
    <location>
        <begin position="402"/>
        <end position="415"/>
    </location>
</feature>
<evidence type="ECO:0000313" key="3">
    <source>
        <dbReference type="Proteomes" id="UP000887561"/>
    </source>
</evidence>
<name>A0A915NAH1_MELJA</name>
<feature type="compositionally biased region" description="Polar residues" evidence="1">
    <location>
        <begin position="355"/>
        <end position="365"/>
    </location>
</feature>
<keyword evidence="2" id="KW-0812">Transmembrane</keyword>
<feature type="compositionally biased region" description="Basic and acidic residues" evidence="1">
    <location>
        <begin position="366"/>
        <end position="382"/>
    </location>
</feature>
<feature type="transmembrane region" description="Helical" evidence="2">
    <location>
        <begin position="545"/>
        <end position="565"/>
    </location>
</feature>
<feature type="compositionally biased region" description="Polar residues" evidence="1">
    <location>
        <begin position="1"/>
        <end position="13"/>
    </location>
</feature>
<proteinExistence type="predicted"/>
<feature type="compositionally biased region" description="Basic residues" evidence="1">
    <location>
        <begin position="503"/>
        <end position="517"/>
    </location>
</feature>
<sequence length="575" mass="66904">MSFPSNNDANQELTDGLSKVDDEGQSTTLIEKVDKGVEKASFFSIVKWIVGWIIYFPEDRTDKFKNVSVQTDDIIQECDCNKETNRYFNSFINLYKNELARDYFDIKIADKSAMDRSFINYVGIDIKRHSYDFSLNDHLKEKWELALSERIPLFLSFNGSCEANILLHKYHLTDEELKELNAKETTLTYFIANFELEAMKFIKDHLRVFSKFCVGFSLCDDNKQCNGIVMDIFKDGARFPHKITTSTNCVSKIEFKVDGWGSVWNFNYLHNREGVKTKQFIQYGNVMYSSSYEVANIDNPNIIFLINYTGRNCTYSDEAGAHHGGHHGRHRGHLSPQAEQNPSTIIYALPPPPEGSTQPIQQTPHQVEEEGNRDQNQERTEAHPVPWHLEAQQHPSRRHRLPTPPPGTSQPPQQNPPRVEGRSPRHDDQNQELQWQQGGGLTMHEWQPLPLPPNPDDEAEDQPLPLPQQAQENLRRGQPLPPPPQRTPQPPQQNPRHVEGGRRTRRRRNRNQLRRWHRAEENRDHHQILEEQTKQTEEKCKYRNAVLFIVGVTKITAHIMFYLYLNYIYASNLWR</sequence>